<keyword evidence="3" id="KW-1003">Cell membrane</keyword>
<keyword evidence="4 13" id="KW-0812">Transmembrane</keyword>
<comment type="function">
    <text evidence="10">Involved in SarA attenuation. Affects resistance to oxacillin and teicoplanin, as well as the synthesis of virulence factors.</text>
</comment>
<evidence type="ECO:0000313" key="15">
    <source>
        <dbReference type="EMBL" id="EFU73866.1"/>
    </source>
</evidence>
<protein>
    <recommendedName>
        <fullName evidence="11">Regulatory protein MsrR</fullName>
    </recommendedName>
</protein>
<name>E6LFW4_ENTI1</name>
<dbReference type="RefSeq" id="WP_007208272.1">
    <property type="nucleotide sequence ID" value="NZ_GL622241.1"/>
</dbReference>
<dbReference type="Proteomes" id="UP000010296">
    <property type="component" value="Unassembled WGS sequence"/>
</dbReference>
<dbReference type="Gene3D" id="3.40.630.190">
    <property type="entry name" value="LCP protein"/>
    <property type="match status" value="1"/>
</dbReference>
<keyword evidence="6 13" id="KW-1133">Transmembrane helix</keyword>
<evidence type="ECO:0000256" key="3">
    <source>
        <dbReference type="ARBA" id="ARBA00022475"/>
    </source>
</evidence>
<organism evidence="15 16">
    <name type="scientific">Enterococcus italicus (strain DSM 15952 / CCUG 50447 / LMG 22039 / TP 1.5)</name>
    <dbReference type="NCBI Taxonomy" id="888064"/>
    <lineage>
        <taxon>Bacteria</taxon>
        <taxon>Bacillati</taxon>
        <taxon>Bacillota</taxon>
        <taxon>Bacilli</taxon>
        <taxon>Lactobacillales</taxon>
        <taxon>Enterococcaceae</taxon>
        <taxon>Enterococcus</taxon>
    </lineage>
</organism>
<evidence type="ECO:0000256" key="9">
    <source>
        <dbReference type="ARBA" id="ARBA00023163"/>
    </source>
</evidence>
<keyword evidence="16" id="KW-1185">Reference proteome</keyword>
<accession>E6LFW4</accession>
<dbReference type="AlphaFoldDB" id="E6LFW4"/>
<gene>
    <name evidence="15" type="primary">psr</name>
    <name evidence="15" type="ORF">HMPREF9088_1254</name>
</gene>
<evidence type="ECO:0000256" key="7">
    <source>
        <dbReference type="ARBA" id="ARBA00023015"/>
    </source>
</evidence>
<dbReference type="EMBL" id="AEPV01000044">
    <property type="protein sequence ID" value="EFU73866.1"/>
    <property type="molecule type" value="Genomic_DNA"/>
</dbReference>
<evidence type="ECO:0000259" key="14">
    <source>
        <dbReference type="Pfam" id="PF03816"/>
    </source>
</evidence>
<keyword evidence="9" id="KW-0804">Transcription</keyword>
<feature type="region of interest" description="Disordered" evidence="12">
    <location>
        <begin position="89"/>
        <end position="125"/>
    </location>
</feature>
<evidence type="ECO:0000256" key="6">
    <source>
        <dbReference type="ARBA" id="ARBA00022989"/>
    </source>
</evidence>
<evidence type="ECO:0000256" key="2">
    <source>
        <dbReference type="ARBA" id="ARBA00006068"/>
    </source>
</evidence>
<comment type="similarity">
    <text evidence="2">Belongs to the LytR/CpsA/Psr (LCP) family.</text>
</comment>
<feature type="transmembrane region" description="Helical" evidence="13">
    <location>
        <begin position="134"/>
        <end position="155"/>
    </location>
</feature>
<feature type="domain" description="Cell envelope-related transcriptional attenuator" evidence="14">
    <location>
        <begin position="198"/>
        <end position="341"/>
    </location>
</feature>
<evidence type="ECO:0000256" key="8">
    <source>
        <dbReference type="ARBA" id="ARBA00023136"/>
    </source>
</evidence>
<evidence type="ECO:0000256" key="10">
    <source>
        <dbReference type="ARBA" id="ARBA00037178"/>
    </source>
</evidence>
<dbReference type="Pfam" id="PF03816">
    <property type="entry name" value="LytR_cpsA_psr"/>
    <property type="match status" value="1"/>
</dbReference>
<sequence>MSKRMDRHKNGENDLFSREAYRRSKLVKQLDEQEDNYLDTDWSDTDDLIDIANEYDTPEAYEEYANHYYEHKQPSRMHVKRKQRRAIYHNTNKDTIDPEDHTDSFDSELEVVESSQVTKSPKQKKTKKKKKHRILKFILLLLVLIIGYCASGFYLGQKDAKSEASTLKSQTFNGVTSEDGSKNILLIGNDSRDGENARADTIMILSFAGKSKTPKLISIMRDSYVDIPGYNSTKINAAYAYGGAELLRKTIKENLGIDTKYYVTVDFQSFEKVVNALFPDGVAINAEKSLDLDGIQIEKGQQVMNGLKLLQYARFRHDEEGDFGRIRRQQQVMTAIFSQLKSPMALLRLPYAAGKALGYTANDIPISYYAKIGFSLVKGASSLQRLSVPVDSTWEFGTTADGESVIYFDNDIETKAISKFLAQ</sequence>
<dbReference type="STRING" id="888064.HMPREF9088_1254"/>
<proteinExistence type="inferred from homology"/>
<dbReference type="InterPro" id="IPR004474">
    <property type="entry name" value="LytR_CpsA_psr"/>
</dbReference>
<evidence type="ECO:0000256" key="12">
    <source>
        <dbReference type="SAM" id="MobiDB-lite"/>
    </source>
</evidence>
<keyword evidence="7" id="KW-0805">Transcription regulation</keyword>
<dbReference type="HOGENOM" id="CLU_016455_1_0_9"/>
<evidence type="ECO:0000256" key="4">
    <source>
        <dbReference type="ARBA" id="ARBA00022692"/>
    </source>
</evidence>
<dbReference type="PANTHER" id="PTHR33392">
    <property type="entry name" value="POLYISOPRENYL-TEICHOIC ACID--PEPTIDOGLYCAN TEICHOIC ACID TRANSFERASE TAGU"/>
    <property type="match status" value="1"/>
</dbReference>
<feature type="region of interest" description="Disordered" evidence="12">
    <location>
        <begin position="1"/>
        <end position="20"/>
    </location>
</feature>
<evidence type="ECO:0000256" key="5">
    <source>
        <dbReference type="ARBA" id="ARBA00022968"/>
    </source>
</evidence>
<keyword evidence="5" id="KW-0735">Signal-anchor</keyword>
<dbReference type="GO" id="GO:0005886">
    <property type="term" value="C:plasma membrane"/>
    <property type="evidence" value="ECO:0007669"/>
    <property type="project" value="UniProtKB-SubCell"/>
</dbReference>
<dbReference type="PANTHER" id="PTHR33392:SF8">
    <property type="entry name" value="REGULATORY PROTEIN MSRR"/>
    <property type="match status" value="1"/>
</dbReference>
<evidence type="ECO:0000256" key="1">
    <source>
        <dbReference type="ARBA" id="ARBA00004401"/>
    </source>
</evidence>
<feature type="compositionally biased region" description="Basic and acidic residues" evidence="12">
    <location>
        <begin position="91"/>
        <end position="104"/>
    </location>
</feature>
<dbReference type="InterPro" id="IPR050922">
    <property type="entry name" value="LytR/CpsA/Psr_CW_biosynth"/>
</dbReference>
<comment type="subcellular location">
    <subcellularLocation>
        <location evidence="1">Cell membrane</location>
        <topology evidence="1">Single-pass type II membrane protein</topology>
    </subcellularLocation>
</comment>
<dbReference type="eggNOG" id="COG1316">
    <property type="taxonomic scope" value="Bacteria"/>
</dbReference>
<reference evidence="15 16" key="1">
    <citation type="submission" date="2010-12" db="EMBL/GenBank/DDBJ databases">
        <authorList>
            <person name="Muzny D."/>
            <person name="Qin X."/>
            <person name="Deng J."/>
            <person name="Jiang H."/>
            <person name="Liu Y."/>
            <person name="Qu J."/>
            <person name="Song X.-Z."/>
            <person name="Zhang L."/>
            <person name="Thornton R."/>
            <person name="Coyle M."/>
            <person name="Francisco L."/>
            <person name="Jackson L."/>
            <person name="Javaid M."/>
            <person name="Korchina V."/>
            <person name="Kovar C."/>
            <person name="Mata R."/>
            <person name="Mathew T."/>
            <person name="Ngo R."/>
            <person name="Nguyen L."/>
            <person name="Nguyen N."/>
            <person name="Okwuonu G."/>
            <person name="Ongeri F."/>
            <person name="Pham C."/>
            <person name="Simmons D."/>
            <person name="Wilczek-Boney K."/>
            <person name="Hale W."/>
            <person name="Jakkamsetti A."/>
            <person name="Pham P."/>
            <person name="Ruth R."/>
            <person name="San Lucas F."/>
            <person name="Warren J."/>
            <person name="Zhang J."/>
            <person name="Zhao Z."/>
            <person name="Zhou C."/>
            <person name="Zhu D."/>
            <person name="Lee S."/>
            <person name="Bess C."/>
            <person name="Blankenburg K."/>
            <person name="Forbes L."/>
            <person name="Fu Q."/>
            <person name="Gubbala S."/>
            <person name="Hirani K."/>
            <person name="Jayaseelan J.C."/>
            <person name="Lara F."/>
            <person name="Munidasa M."/>
            <person name="Palculict T."/>
            <person name="Patil S."/>
            <person name="Pu L.-L."/>
            <person name="Saada N."/>
            <person name="Tang L."/>
            <person name="Weissenberger G."/>
            <person name="Zhu Y."/>
            <person name="Hemphill L."/>
            <person name="Shang Y."/>
            <person name="Youmans B."/>
            <person name="Ayvaz T."/>
            <person name="Ross M."/>
            <person name="Santibanez J."/>
            <person name="Aqrawi P."/>
            <person name="Gross S."/>
            <person name="Joshi V."/>
            <person name="Fowler G."/>
            <person name="Nazareth L."/>
            <person name="Reid J."/>
            <person name="Worley K."/>
            <person name="Petrosino J."/>
            <person name="Highlander S."/>
            <person name="Gibbs R."/>
        </authorList>
    </citation>
    <scope>NUCLEOTIDE SEQUENCE [LARGE SCALE GENOMIC DNA]</scope>
    <source>
        <strain evidence="16">DSM 15952 / CCUG 50447 / LMG 22039 / TP 1.5</strain>
    </source>
</reference>
<evidence type="ECO:0000313" key="16">
    <source>
        <dbReference type="Proteomes" id="UP000010296"/>
    </source>
</evidence>
<evidence type="ECO:0000256" key="13">
    <source>
        <dbReference type="SAM" id="Phobius"/>
    </source>
</evidence>
<keyword evidence="8 13" id="KW-0472">Membrane</keyword>
<feature type="compositionally biased region" description="Basic and acidic residues" evidence="12">
    <location>
        <begin position="8"/>
        <end position="20"/>
    </location>
</feature>
<comment type="caution">
    <text evidence="15">The sequence shown here is derived from an EMBL/GenBank/DDBJ whole genome shotgun (WGS) entry which is preliminary data.</text>
</comment>
<evidence type="ECO:0000256" key="11">
    <source>
        <dbReference type="ARBA" id="ARBA00040752"/>
    </source>
</evidence>
<dbReference type="NCBIfam" id="TIGR00350">
    <property type="entry name" value="lytR_cpsA_psr"/>
    <property type="match status" value="1"/>
</dbReference>